<organism evidence="1 2">
    <name type="scientific">Swingsia samuiensis</name>
    <dbReference type="NCBI Taxonomy" id="1293412"/>
    <lineage>
        <taxon>Bacteria</taxon>
        <taxon>Pseudomonadati</taxon>
        <taxon>Pseudomonadota</taxon>
        <taxon>Alphaproteobacteria</taxon>
        <taxon>Acetobacterales</taxon>
        <taxon>Acetobacteraceae</taxon>
        <taxon>Swingsia</taxon>
    </lineage>
</organism>
<protein>
    <recommendedName>
        <fullName evidence="3">Bacteriocin</fullName>
    </recommendedName>
</protein>
<gene>
    <name evidence="1" type="ORF">E3D00_01240</name>
</gene>
<evidence type="ECO:0008006" key="3">
    <source>
        <dbReference type="Google" id="ProtNLM"/>
    </source>
</evidence>
<evidence type="ECO:0000313" key="2">
    <source>
        <dbReference type="Proteomes" id="UP000316313"/>
    </source>
</evidence>
<dbReference type="AlphaFoldDB" id="A0A4Y6UK14"/>
<dbReference type="EMBL" id="CP038141">
    <property type="protein sequence ID" value="QDH16345.1"/>
    <property type="molecule type" value="Genomic_DNA"/>
</dbReference>
<dbReference type="OrthoDB" id="7222926at2"/>
<dbReference type="Proteomes" id="UP000316313">
    <property type="component" value="Chromosome"/>
</dbReference>
<reference evidence="1 2" key="1">
    <citation type="submission" date="2019-03" db="EMBL/GenBank/DDBJ databases">
        <title>The complete genome sequence of Swingsia samuiensis NBRC107927(T).</title>
        <authorList>
            <person name="Chua K.-O."/>
            <person name="Chan K.-G."/>
            <person name="See-Too W.-S."/>
        </authorList>
    </citation>
    <scope>NUCLEOTIDE SEQUENCE [LARGE SCALE GENOMIC DNA]</scope>
    <source>
        <strain evidence="1 2">AH83</strain>
    </source>
</reference>
<accession>A0A4Y6UK14</accession>
<sequence>MRELSTFELDEVSGGSILGTFLVPPTTQGISALFGNSLIGASNVVNSLQDFVSPGAVAITAVSGPIVSAVHQLADKAVYDVSKFVNGIGQSLGGSITPDYHYENEWVKGID</sequence>
<keyword evidence="2" id="KW-1185">Reference proteome</keyword>
<dbReference type="RefSeq" id="WP_141459223.1">
    <property type="nucleotide sequence ID" value="NZ_CP038141.1"/>
</dbReference>
<dbReference type="KEGG" id="ssam:E3D00_01240"/>
<proteinExistence type="predicted"/>
<evidence type="ECO:0000313" key="1">
    <source>
        <dbReference type="EMBL" id="QDH16345.1"/>
    </source>
</evidence>
<name>A0A4Y6UK14_9PROT</name>